<accession>A0A6M2E2V5</accession>
<dbReference type="AlphaFoldDB" id="A0A6M2E2V5"/>
<feature type="transmembrane region" description="Helical" evidence="1">
    <location>
        <begin position="7"/>
        <end position="26"/>
    </location>
</feature>
<keyword evidence="1" id="KW-1133">Transmembrane helix</keyword>
<evidence type="ECO:0000313" key="2">
    <source>
        <dbReference type="EMBL" id="NOV51838.1"/>
    </source>
</evidence>
<reference evidence="2" key="1">
    <citation type="submission" date="2020-03" db="EMBL/GenBank/DDBJ databases">
        <title>Transcriptomic Profiling of the Digestive Tract of the Rat Flea, Xenopsylla cheopis, Following Blood Feeding and Infection with Yersinia pestis.</title>
        <authorList>
            <person name="Bland D.M."/>
            <person name="Martens C.A."/>
            <person name="Virtaneva K."/>
            <person name="Kanakabandi K."/>
            <person name="Long D."/>
            <person name="Rosenke R."/>
            <person name="Saturday G.A."/>
            <person name="Hoyt F.H."/>
            <person name="Bruno D.P."/>
            <person name="Ribeiro J.M.C."/>
            <person name="Hinnebusch J."/>
        </authorList>
    </citation>
    <scope>NUCLEOTIDE SEQUENCE</scope>
</reference>
<organism evidence="2">
    <name type="scientific">Xenopsylla cheopis</name>
    <name type="common">Oriental rat flea</name>
    <name type="synonym">Pulex cheopis</name>
    <dbReference type="NCBI Taxonomy" id="163159"/>
    <lineage>
        <taxon>Eukaryota</taxon>
        <taxon>Metazoa</taxon>
        <taxon>Ecdysozoa</taxon>
        <taxon>Arthropoda</taxon>
        <taxon>Hexapoda</taxon>
        <taxon>Insecta</taxon>
        <taxon>Pterygota</taxon>
        <taxon>Neoptera</taxon>
        <taxon>Endopterygota</taxon>
        <taxon>Siphonaptera</taxon>
        <taxon>Pulicidae</taxon>
        <taxon>Xenopsyllinae</taxon>
        <taxon>Xenopsylla</taxon>
    </lineage>
</organism>
<evidence type="ECO:0000256" key="1">
    <source>
        <dbReference type="SAM" id="Phobius"/>
    </source>
</evidence>
<sequence length="82" mass="9802">MILFVFLYFLCSSIFFSISCVTHGFLDDFSNFPMLCSTSSEIYLSLFSILYWRQLYRYFPCLEFPIYLHFYSDLAPVVPQVF</sequence>
<name>A0A6M2E2V5_XENCH</name>
<keyword evidence="1" id="KW-0812">Transmembrane</keyword>
<dbReference type="EMBL" id="GIIL01008112">
    <property type="protein sequence ID" value="NOV51838.1"/>
    <property type="molecule type" value="Transcribed_RNA"/>
</dbReference>
<protein>
    <submittedName>
        <fullName evidence="2">Putative secreted protein</fullName>
    </submittedName>
</protein>
<keyword evidence="1" id="KW-0472">Membrane</keyword>
<proteinExistence type="predicted"/>